<reference evidence="2 4" key="1">
    <citation type="submission" date="2020-01" db="EMBL/GenBank/DDBJ databases">
        <authorList>
            <person name="Mishra B."/>
        </authorList>
    </citation>
    <scope>NUCLEOTIDE SEQUENCE [LARGE SCALE GENOMIC DNA]</scope>
</reference>
<proteinExistence type="predicted"/>
<accession>A0A6D2HT29</accession>
<sequence length="113" mass="13082">MVHLERKAMNGEDERYRQPRNRASISKWLRQSINLYDNFEDSMEGLRSLFNTQKEPVDSKMLGFQDKTVEQKSKIAKVSRSKRLSCLRNGTSISRSSSPPAQTFIQVKEEAKT</sequence>
<evidence type="ECO:0000313" key="2">
    <source>
        <dbReference type="EMBL" id="CAA7020094.1"/>
    </source>
</evidence>
<evidence type="ECO:0000313" key="3">
    <source>
        <dbReference type="EMBL" id="CAA7049686.1"/>
    </source>
</evidence>
<dbReference type="AlphaFoldDB" id="A0A6D2HT29"/>
<name>A0A6D2HT29_9BRAS</name>
<feature type="compositionally biased region" description="Polar residues" evidence="1">
    <location>
        <begin position="89"/>
        <end position="105"/>
    </location>
</feature>
<dbReference type="Proteomes" id="UP000467841">
    <property type="component" value="Unassembled WGS sequence"/>
</dbReference>
<dbReference type="OrthoDB" id="1832824at2759"/>
<evidence type="ECO:0000256" key="1">
    <source>
        <dbReference type="SAM" id="MobiDB-lite"/>
    </source>
</evidence>
<evidence type="ECO:0000313" key="4">
    <source>
        <dbReference type="Proteomes" id="UP000467841"/>
    </source>
</evidence>
<dbReference type="EMBL" id="CACVBM020000521">
    <property type="protein sequence ID" value="CAA7020094.1"/>
    <property type="molecule type" value="Genomic_DNA"/>
</dbReference>
<keyword evidence="4" id="KW-1185">Reference proteome</keyword>
<protein>
    <submittedName>
        <fullName evidence="2">Uncharacterized protein</fullName>
    </submittedName>
</protein>
<feature type="region of interest" description="Disordered" evidence="1">
    <location>
        <begin position="89"/>
        <end position="113"/>
    </location>
</feature>
<gene>
    <name evidence="3" type="ORF">MERR_LOCUS36921</name>
    <name evidence="2" type="ORF">MERR_LOCUS7329</name>
</gene>
<dbReference type="EMBL" id="CACVBM020001424">
    <property type="protein sequence ID" value="CAA7049686.1"/>
    <property type="molecule type" value="Genomic_DNA"/>
</dbReference>
<organism evidence="2 4">
    <name type="scientific">Microthlaspi erraticum</name>
    <dbReference type="NCBI Taxonomy" id="1685480"/>
    <lineage>
        <taxon>Eukaryota</taxon>
        <taxon>Viridiplantae</taxon>
        <taxon>Streptophyta</taxon>
        <taxon>Embryophyta</taxon>
        <taxon>Tracheophyta</taxon>
        <taxon>Spermatophyta</taxon>
        <taxon>Magnoliopsida</taxon>
        <taxon>eudicotyledons</taxon>
        <taxon>Gunneridae</taxon>
        <taxon>Pentapetalae</taxon>
        <taxon>rosids</taxon>
        <taxon>malvids</taxon>
        <taxon>Brassicales</taxon>
        <taxon>Brassicaceae</taxon>
        <taxon>Coluteocarpeae</taxon>
        <taxon>Microthlaspi</taxon>
    </lineage>
</organism>